<proteinExistence type="predicted"/>
<dbReference type="InterPro" id="IPR023772">
    <property type="entry name" value="DNA-bd_HTH_TetR-type_CS"/>
</dbReference>
<dbReference type="RefSeq" id="WP_282010493.1">
    <property type="nucleotide sequence ID" value="NZ_OX336137.1"/>
</dbReference>
<dbReference type="Proteomes" id="UP001157733">
    <property type="component" value="Chromosome"/>
</dbReference>
<reference evidence="6 7" key="1">
    <citation type="submission" date="2022-09" db="EMBL/GenBank/DDBJ databases">
        <authorList>
            <person name="Kop L."/>
        </authorList>
    </citation>
    <scope>NUCLEOTIDE SEQUENCE [LARGE SCALE GENOMIC DNA]</scope>
    <source>
        <strain evidence="6 7">347</strain>
    </source>
</reference>
<evidence type="ECO:0000313" key="6">
    <source>
        <dbReference type="EMBL" id="CAI2717562.1"/>
    </source>
</evidence>
<dbReference type="PANTHER" id="PTHR47506">
    <property type="entry name" value="TRANSCRIPTIONAL REGULATORY PROTEIN"/>
    <property type="match status" value="1"/>
</dbReference>
<dbReference type="PRINTS" id="PR00455">
    <property type="entry name" value="HTHTETR"/>
</dbReference>
<evidence type="ECO:0000256" key="2">
    <source>
        <dbReference type="ARBA" id="ARBA00023125"/>
    </source>
</evidence>
<keyword evidence="2 4" id="KW-0238">DNA-binding</keyword>
<evidence type="ECO:0000313" key="7">
    <source>
        <dbReference type="Proteomes" id="UP001157733"/>
    </source>
</evidence>
<evidence type="ECO:0000259" key="5">
    <source>
        <dbReference type="PROSITE" id="PS50977"/>
    </source>
</evidence>
<evidence type="ECO:0000256" key="1">
    <source>
        <dbReference type="ARBA" id="ARBA00023015"/>
    </source>
</evidence>
<dbReference type="InterPro" id="IPR009057">
    <property type="entry name" value="Homeodomain-like_sf"/>
</dbReference>
<dbReference type="PROSITE" id="PS01081">
    <property type="entry name" value="HTH_TETR_1"/>
    <property type="match status" value="1"/>
</dbReference>
<keyword evidence="7" id="KW-1185">Reference proteome</keyword>
<accession>A0ABN8VXD2</accession>
<protein>
    <submittedName>
        <fullName evidence="6">HTH tetR-type domain-containing protein</fullName>
    </submittedName>
</protein>
<dbReference type="InterPro" id="IPR036271">
    <property type="entry name" value="Tet_transcr_reg_TetR-rel_C_sf"/>
</dbReference>
<dbReference type="PROSITE" id="PS50977">
    <property type="entry name" value="HTH_TETR_2"/>
    <property type="match status" value="1"/>
</dbReference>
<dbReference type="Pfam" id="PF00440">
    <property type="entry name" value="TetR_N"/>
    <property type="match status" value="1"/>
</dbReference>
<dbReference type="SUPFAM" id="SSF48498">
    <property type="entry name" value="Tetracyclin repressor-like, C-terminal domain"/>
    <property type="match status" value="1"/>
</dbReference>
<feature type="DNA-binding region" description="H-T-H motif" evidence="4">
    <location>
        <begin position="29"/>
        <end position="48"/>
    </location>
</feature>
<dbReference type="EMBL" id="OX336137">
    <property type="protein sequence ID" value="CAI2717562.1"/>
    <property type="molecule type" value="Genomic_DNA"/>
</dbReference>
<gene>
    <name evidence="6" type="ORF">NSPWAT_0703</name>
</gene>
<dbReference type="Gene3D" id="1.10.357.10">
    <property type="entry name" value="Tetracycline Repressor, domain 2"/>
    <property type="match status" value="1"/>
</dbReference>
<keyword evidence="3" id="KW-0804">Transcription</keyword>
<dbReference type="PANTHER" id="PTHR47506:SF3">
    <property type="entry name" value="HTH-TYPE TRANSCRIPTIONAL REGULATOR LMRA"/>
    <property type="match status" value="1"/>
</dbReference>
<evidence type="ECO:0000256" key="4">
    <source>
        <dbReference type="PROSITE-ProRule" id="PRU00335"/>
    </source>
</evidence>
<feature type="domain" description="HTH tetR-type" evidence="5">
    <location>
        <begin position="6"/>
        <end position="66"/>
    </location>
</feature>
<keyword evidence="1" id="KW-0805">Transcription regulation</keyword>
<evidence type="ECO:0000256" key="3">
    <source>
        <dbReference type="ARBA" id="ARBA00023163"/>
    </source>
</evidence>
<dbReference type="SUPFAM" id="SSF46689">
    <property type="entry name" value="Homeodomain-like"/>
    <property type="match status" value="1"/>
</dbReference>
<sequence>MPRTRSSAKEKIIEAASDLFFQKGYQATTIDQVIERSGVSRPTVYTHFSTKEDLCLVYLKCKRKEDLENLKQAMRKAPSVKGQYLGVIHFVREAMLKTDYRGCGYFNMISEFPDADHILVKEARIYIDRFRELIAEGVRNLKKSDPKYKTLNVSQLTDTYYLIVCGAIMAGQEYREPWPLDRAVKAIENLIEE</sequence>
<name>A0ABN8VXD2_9BACT</name>
<dbReference type="InterPro" id="IPR001647">
    <property type="entry name" value="HTH_TetR"/>
</dbReference>
<organism evidence="6 7">
    <name type="scientific">Nitrospina watsonii</name>
    <dbReference type="NCBI Taxonomy" id="1323948"/>
    <lineage>
        <taxon>Bacteria</taxon>
        <taxon>Pseudomonadati</taxon>
        <taxon>Nitrospinota/Tectimicrobiota group</taxon>
        <taxon>Nitrospinota</taxon>
        <taxon>Nitrospinia</taxon>
        <taxon>Nitrospinales</taxon>
        <taxon>Nitrospinaceae</taxon>
        <taxon>Nitrospina</taxon>
    </lineage>
</organism>